<proteinExistence type="predicted"/>
<accession>A0A061B1U8</accession>
<dbReference type="InterPro" id="IPR012104">
    <property type="entry name" value="PHO85_cyclin_1/2/9"/>
</dbReference>
<dbReference type="PIRSF" id="PIRSF016511">
    <property type="entry name" value="Cyclin_Pcl"/>
    <property type="match status" value="1"/>
</dbReference>
<dbReference type="GO" id="GO:0000307">
    <property type="term" value="C:cyclin-dependent protein kinase holoenzyme complex"/>
    <property type="evidence" value="ECO:0007669"/>
    <property type="project" value="TreeGrafter"/>
</dbReference>
<dbReference type="InterPro" id="IPR013922">
    <property type="entry name" value="Cyclin_PHO80-like"/>
</dbReference>
<organism evidence="3">
    <name type="scientific">Cyberlindnera fabianii</name>
    <name type="common">Yeast</name>
    <name type="synonym">Hansenula fabianii</name>
    <dbReference type="NCBI Taxonomy" id="36022"/>
    <lineage>
        <taxon>Eukaryota</taxon>
        <taxon>Fungi</taxon>
        <taxon>Dikarya</taxon>
        <taxon>Ascomycota</taxon>
        <taxon>Saccharomycotina</taxon>
        <taxon>Saccharomycetes</taxon>
        <taxon>Phaffomycetales</taxon>
        <taxon>Phaffomycetaceae</taxon>
        <taxon>Cyberlindnera</taxon>
    </lineage>
</organism>
<dbReference type="Gene3D" id="1.10.472.10">
    <property type="entry name" value="Cyclin-like"/>
    <property type="match status" value="1"/>
</dbReference>
<dbReference type="PhylomeDB" id="A0A061B1U8"/>
<feature type="region of interest" description="Disordered" evidence="1">
    <location>
        <begin position="203"/>
        <end position="259"/>
    </location>
</feature>
<evidence type="ECO:0000259" key="2">
    <source>
        <dbReference type="Pfam" id="PF00134"/>
    </source>
</evidence>
<sequence length="309" mass="34734">MFDEEALMEFRQKRVNSEMVHYLVETTSSLIKVKPSRVYPSPPHTPVTTDSPNNKPLVSLFDFICALIKHSNVQTPTLMSTLVYLARLKTILPANSYGIETTRHRIFLGCLILAAKNLNDSSPVNKHWARYTDGLLSNDEVNTIERELLEYLNWDLTITLQDLTNSLAYFLSPIKAQLKRRAHDKLLQQQKLYVSTTHASSSTRLSSMLSPPVTPSSSMSSMPSMPSLMSASSSRSTLSSMSSSSSSLNERYRVTQQQQQPVILEEETITSTRPLKLKNMNTAGYTPRKDVHKRSSTFNLLNASTRVAC</sequence>
<dbReference type="AlphaFoldDB" id="A0A061B1U8"/>
<dbReference type="PANTHER" id="PTHR15615">
    <property type="match status" value="1"/>
</dbReference>
<dbReference type="GO" id="GO:0016538">
    <property type="term" value="F:cyclin-dependent protein serine/threonine kinase regulator activity"/>
    <property type="evidence" value="ECO:0007669"/>
    <property type="project" value="TreeGrafter"/>
</dbReference>
<dbReference type="InterPro" id="IPR006671">
    <property type="entry name" value="Cyclin_N"/>
</dbReference>
<feature type="domain" description="Cyclin N-terminal" evidence="2">
    <location>
        <begin position="58"/>
        <end position="157"/>
    </location>
</feature>
<dbReference type="SUPFAM" id="SSF47954">
    <property type="entry name" value="Cyclin-like"/>
    <property type="match status" value="1"/>
</dbReference>
<protein>
    <submittedName>
        <fullName evidence="3">CYFA0S07e04148g1_1</fullName>
    </submittedName>
</protein>
<dbReference type="InterPro" id="IPR036915">
    <property type="entry name" value="Cyclin-like_sf"/>
</dbReference>
<dbReference type="GO" id="GO:0005634">
    <property type="term" value="C:nucleus"/>
    <property type="evidence" value="ECO:0007669"/>
    <property type="project" value="TreeGrafter"/>
</dbReference>
<dbReference type="PANTHER" id="PTHR15615:SF10">
    <property type="entry name" value="PHO85 CYCLIN-2-RELATED"/>
    <property type="match status" value="1"/>
</dbReference>
<dbReference type="VEuPathDB" id="FungiDB:BON22_3779"/>
<evidence type="ECO:0000313" key="3">
    <source>
        <dbReference type="EMBL" id="CDR41611.1"/>
    </source>
</evidence>
<evidence type="ECO:0000256" key="1">
    <source>
        <dbReference type="SAM" id="MobiDB-lite"/>
    </source>
</evidence>
<reference evidence="3" key="1">
    <citation type="journal article" date="2014" name="Genome Announc.">
        <title>Genome sequence of the yeast Cyberlindnera fabianii (Hansenula fabianii).</title>
        <authorList>
            <person name="Freel K.C."/>
            <person name="Sarilar V."/>
            <person name="Neuveglise C."/>
            <person name="Devillers H."/>
            <person name="Friedrich A."/>
            <person name="Schacherer J."/>
        </authorList>
    </citation>
    <scope>NUCLEOTIDE SEQUENCE</scope>
    <source>
        <strain evidence="3">YJS4271</strain>
    </source>
</reference>
<dbReference type="Pfam" id="PF00134">
    <property type="entry name" value="Cyclin_N"/>
    <property type="match status" value="1"/>
</dbReference>
<dbReference type="CDD" id="cd20557">
    <property type="entry name" value="CYCLIN_ScPCL1-like"/>
    <property type="match status" value="1"/>
</dbReference>
<name>A0A061B1U8_CYBFA</name>
<dbReference type="GO" id="GO:0019901">
    <property type="term" value="F:protein kinase binding"/>
    <property type="evidence" value="ECO:0007669"/>
    <property type="project" value="InterPro"/>
</dbReference>
<dbReference type="EMBL" id="LK052892">
    <property type="protein sequence ID" value="CDR41611.1"/>
    <property type="molecule type" value="Genomic_DNA"/>
</dbReference>
<feature type="compositionally biased region" description="Low complexity" evidence="1">
    <location>
        <begin position="203"/>
        <end position="248"/>
    </location>
</feature>
<dbReference type="OrthoDB" id="10250320at2759"/>
<gene>
    <name evidence="3" type="ORF">CYFA0S_07e04148g</name>
</gene>
<dbReference type="GO" id="GO:0051726">
    <property type="term" value="P:regulation of cell cycle"/>
    <property type="evidence" value="ECO:0007669"/>
    <property type="project" value="InterPro"/>
</dbReference>